<feature type="signal peptide" evidence="2">
    <location>
        <begin position="1"/>
        <end position="26"/>
    </location>
</feature>
<feature type="chain" id="PRO_5012974532" evidence="2">
    <location>
        <begin position="27"/>
        <end position="338"/>
    </location>
</feature>
<dbReference type="PANTHER" id="PTHR33376:SF5">
    <property type="entry name" value="EXTRACYTOPLASMIC SOLUTE RECEPTOR PROTEIN"/>
    <property type="match status" value="1"/>
</dbReference>
<dbReference type="Proteomes" id="UP000183994">
    <property type="component" value="Unassembled WGS sequence"/>
</dbReference>
<dbReference type="Pfam" id="PF03480">
    <property type="entry name" value="DctP"/>
    <property type="match status" value="1"/>
</dbReference>
<evidence type="ECO:0000256" key="1">
    <source>
        <dbReference type="ARBA" id="ARBA00022729"/>
    </source>
</evidence>
<dbReference type="STRING" id="1121393.SAMN02745216_00743"/>
<dbReference type="EMBL" id="FQZU01000003">
    <property type="protein sequence ID" value="SHI93685.1"/>
    <property type="molecule type" value="Genomic_DNA"/>
</dbReference>
<dbReference type="InterPro" id="IPR038404">
    <property type="entry name" value="TRAP_DctP_sf"/>
</dbReference>
<evidence type="ECO:0000313" key="3">
    <source>
        <dbReference type="EMBL" id="SHI93685.1"/>
    </source>
</evidence>
<name>A0A1M6F7J8_9BACT</name>
<keyword evidence="1 2" id="KW-0732">Signal</keyword>
<gene>
    <name evidence="3" type="ORF">SAMN02745216_00743</name>
</gene>
<dbReference type="AlphaFoldDB" id="A0A1M6F7J8"/>
<protein>
    <submittedName>
        <fullName evidence="3">TRAP-type C4-dicarboxylate transport system, substrate-binding protein</fullName>
    </submittedName>
</protein>
<proteinExistence type="predicted"/>
<dbReference type="Gene3D" id="3.40.190.170">
    <property type="entry name" value="Bacterial extracellular solute-binding protein, family 7"/>
    <property type="match status" value="1"/>
</dbReference>
<evidence type="ECO:0000313" key="4">
    <source>
        <dbReference type="Proteomes" id="UP000183994"/>
    </source>
</evidence>
<dbReference type="CDD" id="cd13670">
    <property type="entry name" value="PBP2_TRAP_Tp0957_like"/>
    <property type="match status" value="1"/>
</dbReference>
<dbReference type="RefSeq" id="WP_073472995.1">
    <property type="nucleotide sequence ID" value="NZ_FQZU01000003.1"/>
</dbReference>
<organism evidence="3 4">
    <name type="scientific">Desulfatibacillum alkenivorans DSM 16219</name>
    <dbReference type="NCBI Taxonomy" id="1121393"/>
    <lineage>
        <taxon>Bacteria</taxon>
        <taxon>Pseudomonadati</taxon>
        <taxon>Thermodesulfobacteriota</taxon>
        <taxon>Desulfobacteria</taxon>
        <taxon>Desulfobacterales</taxon>
        <taxon>Desulfatibacillaceae</taxon>
        <taxon>Desulfatibacillum</taxon>
    </lineage>
</organism>
<keyword evidence="4" id="KW-1185">Reference proteome</keyword>
<sequence length="338" mass="38213">MRARSLFPAVLSIMCFILAAPGYASAAEAVWKAGTLVPKGVGYANQIQNILIPGLAKATDDQVFLKVYYGGVMGDDEDYLKKMRIGQLQGTGTSVQGALMVCPEMGAVNLPMLFKNWDEVDYIKKKMYPVYDGILNDKGFKLILWLDQGFDQFYSVKFPLDAMDQFKKVRFVTWCGDIEEEFFTAIGATAIPVNAPELNTSLRQGLADAYIGPPIWALSTQMYSVVRYISALNVRYSPSVFIITMEAWEALPPEQQQNIMAAREQWQTDFCEGSRQDNEKCLEAMFKYGVKKVEMSPNMENALYAAVRPLWDELVGEYYSQELLDEIVDNLDEFRQSR</sequence>
<dbReference type="NCBIfam" id="NF037995">
    <property type="entry name" value="TRAP_S1"/>
    <property type="match status" value="1"/>
</dbReference>
<dbReference type="GO" id="GO:0055085">
    <property type="term" value="P:transmembrane transport"/>
    <property type="evidence" value="ECO:0007669"/>
    <property type="project" value="InterPro"/>
</dbReference>
<reference evidence="4" key="1">
    <citation type="submission" date="2016-11" db="EMBL/GenBank/DDBJ databases">
        <authorList>
            <person name="Varghese N."/>
            <person name="Submissions S."/>
        </authorList>
    </citation>
    <scope>NUCLEOTIDE SEQUENCE [LARGE SCALE GENOMIC DNA]</scope>
    <source>
        <strain evidence="4">DSM 16219</strain>
    </source>
</reference>
<evidence type="ECO:0000256" key="2">
    <source>
        <dbReference type="SAM" id="SignalP"/>
    </source>
</evidence>
<accession>A0A1M6F7J8</accession>
<dbReference type="InterPro" id="IPR018389">
    <property type="entry name" value="DctP_fam"/>
</dbReference>
<dbReference type="PANTHER" id="PTHR33376">
    <property type="match status" value="1"/>
</dbReference>
<dbReference type="OrthoDB" id="9794826at2"/>